<dbReference type="InterPro" id="IPR000577">
    <property type="entry name" value="Carb_kinase_FGGY"/>
</dbReference>
<dbReference type="InterPro" id="IPR018483">
    <property type="entry name" value="Carb_kinase_FGGY_CS"/>
</dbReference>
<dbReference type="PIRSF" id="PIRSF000538">
    <property type="entry name" value="GlpK"/>
    <property type="match status" value="1"/>
</dbReference>
<dbReference type="InterPro" id="IPR018485">
    <property type="entry name" value="FGGY_C"/>
</dbReference>
<comment type="similarity">
    <text evidence="1 7">Belongs to the FGGY kinase family.</text>
</comment>
<dbReference type="RefSeq" id="WP_130158687.1">
    <property type="nucleotide sequence ID" value="NZ_SGIS01000021.1"/>
</dbReference>
<feature type="domain" description="Carbohydrate kinase FGGY C-terminal" evidence="10">
    <location>
        <begin position="261"/>
        <end position="447"/>
    </location>
</feature>
<protein>
    <recommendedName>
        <fullName evidence="6">ATP:glycerol 3-phosphotransferase</fullName>
    </recommendedName>
</protein>
<keyword evidence="4 7" id="KW-0418">Kinase</keyword>
<evidence type="ECO:0000313" key="11">
    <source>
        <dbReference type="EMBL" id="RZF63824.1"/>
    </source>
</evidence>
<accession>A0A4Q6Y290</accession>
<keyword evidence="3" id="KW-0547">Nucleotide-binding</keyword>
<dbReference type="Gene3D" id="3.30.420.40">
    <property type="match status" value="2"/>
</dbReference>
<evidence type="ECO:0000256" key="4">
    <source>
        <dbReference type="ARBA" id="ARBA00022777"/>
    </source>
</evidence>
<evidence type="ECO:0000256" key="1">
    <source>
        <dbReference type="ARBA" id="ARBA00009156"/>
    </source>
</evidence>
<evidence type="ECO:0000313" key="12">
    <source>
        <dbReference type="Proteomes" id="UP000292085"/>
    </source>
</evidence>
<reference evidence="11 12" key="1">
    <citation type="submission" date="2019-02" db="EMBL/GenBank/DDBJ databases">
        <authorList>
            <person name="Li Y."/>
        </authorList>
    </citation>
    <scope>NUCLEOTIDE SEQUENCE [LARGE SCALE GENOMIC DNA]</scope>
    <source>
        <strain evidence="11 12">3-7</strain>
    </source>
</reference>
<dbReference type="CDD" id="cd07769">
    <property type="entry name" value="ASKHA_NBD_FGGY_GK"/>
    <property type="match status" value="1"/>
</dbReference>
<keyword evidence="5" id="KW-0067">ATP-binding</keyword>
<dbReference type="GO" id="GO:0004370">
    <property type="term" value="F:glycerol kinase activity"/>
    <property type="evidence" value="ECO:0007669"/>
    <property type="project" value="TreeGrafter"/>
</dbReference>
<evidence type="ECO:0000256" key="8">
    <source>
        <dbReference type="SAM" id="MobiDB-lite"/>
    </source>
</evidence>
<dbReference type="Pfam" id="PF00370">
    <property type="entry name" value="FGGY_N"/>
    <property type="match status" value="1"/>
</dbReference>
<evidence type="ECO:0000259" key="10">
    <source>
        <dbReference type="Pfam" id="PF02782"/>
    </source>
</evidence>
<dbReference type="GO" id="GO:0019563">
    <property type="term" value="P:glycerol catabolic process"/>
    <property type="evidence" value="ECO:0007669"/>
    <property type="project" value="TreeGrafter"/>
</dbReference>
<evidence type="ECO:0000259" key="9">
    <source>
        <dbReference type="Pfam" id="PF00370"/>
    </source>
</evidence>
<dbReference type="SUPFAM" id="SSF53067">
    <property type="entry name" value="Actin-like ATPase domain"/>
    <property type="match status" value="2"/>
</dbReference>
<dbReference type="InterPro" id="IPR018484">
    <property type="entry name" value="FGGY_N"/>
</dbReference>
<feature type="domain" description="Carbohydrate kinase FGGY N-terminal" evidence="9">
    <location>
        <begin position="6"/>
        <end position="251"/>
    </location>
</feature>
<comment type="caution">
    <text evidence="11">The sequence shown here is derived from an EMBL/GenBank/DDBJ whole genome shotgun (WGS) entry which is preliminary data.</text>
</comment>
<dbReference type="Pfam" id="PF02782">
    <property type="entry name" value="FGGY_C"/>
    <property type="match status" value="1"/>
</dbReference>
<dbReference type="AlphaFoldDB" id="A0A4Q6Y290"/>
<gene>
    <name evidence="11" type="ORF">EWE75_14425</name>
</gene>
<organism evidence="11 12">
    <name type="scientific">Sphingomonas populi</name>
    <dbReference type="NCBI Taxonomy" id="2484750"/>
    <lineage>
        <taxon>Bacteria</taxon>
        <taxon>Pseudomonadati</taxon>
        <taxon>Pseudomonadota</taxon>
        <taxon>Alphaproteobacteria</taxon>
        <taxon>Sphingomonadales</taxon>
        <taxon>Sphingomonadaceae</taxon>
        <taxon>Sphingomonas</taxon>
    </lineage>
</organism>
<dbReference type="Proteomes" id="UP000292085">
    <property type="component" value="Unassembled WGS sequence"/>
</dbReference>
<dbReference type="PANTHER" id="PTHR10196">
    <property type="entry name" value="SUGAR KINASE"/>
    <property type="match status" value="1"/>
</dbReference>
<dbReference type="InterPro" id="IPR043129">
    <property type="entry name" value="ATPase_NBD"/>
</dbReference>
<evidence type="ECO:0000256" key="7">
    <source>
        <dbReference type="RuleBase" id="RU003733"/>
    </source>
</evidence>
<keyword evidence="12" id="KW-1185">Reference proteome</keyword>
<feature type="region of interest" description="Disordered" evidence="8">
    <location>
        <begin position="489"/>
        <end position="518"/>
    </location>
</feature>
<dbReference type="OrthoDB" id="9805576at2"/>
<proteinExistence type="inferred from homology"/>
<dbReference type="PROSITE" id="PS00445">
    <property type="entry name" value="FGGY_KINASES_2"/>
    <property type="match status" value="1"/>
</dbReference>
<evidence type="ECO:0000256" key="6">
    <source>
        <dbReference type="ARBA" id="ARBA00043149"/>
    </source>
</evidence>
<name>A0A4Q6Y290_9SPHN</name>
<evidence type="ECO:0000256" key="3">
    <source>
        <dbReference type="ARBA" id="ARBA00022741"/>
    </source>
</evidence>
<sequence length="518" mass="53883">MITRAILAIDQGTTNTKALLVAPDGTVLLSRSQAMRVTYPRAGWAEQSASEIWEAVAALIGEVHAAAPEIEVAALAISNQRETVVLWEAATGRPLAPAVLWQCQRSVDRLAALRAAGAEAAIVERSGLGLDPLFPAAKIAWLLDSIPDARDRAARGEIRCGTIDSWLLWNLTGGAVHATDHSNASRTQLFNLDTLGWDAELARLFDIPLAILPDIRSSDSHFGDVAAGATALPAGTPIHAMLGDSHAALFGHGVDAPGRGKATIGTGSSLMVATDRRVHSSHGLSSTIAWSRAGVARHALEGNISVSGHAAAFATALLGLADEAALTELALSVETSEGVVFVPALGGLGAPHWCTSARGTISGMSLSTRPAHIARATVEAIALQIGDVLDAIDADLGSDLPDLLVDGGATRNPLLVQLLADLLDRPIVRPHVAEASALGVARMAGAAIGLTEAGVPREADTYKPAMPADQRDAIRRHWRIAVARAVQPITDPPGAALRSRQPDQTLTARGEGPDSEAQ</sequence>
<dbReference type="EMBL" id="SGIS01000021">
    <property type="protein sequence ID" value="RZF63824.1"/>
    <property type="molecule type" value="Genomic_DNA"/>
</dbReference>
<dbReference type="PANTHER" id="PTHR10196:SF69">
    <property type="entry name" value="GLYCEROL KINASE"/>
    <property type="match status" value="1"/>
</dbReference>
<evidence type="ECO:0000256" key="2">
    <source>
        <dbReference type="ARBA" id="ARBA00022679"/>
    </source>
</evidence>
<dbReference type="GO" id="GO:0005829">
    <property type="term" value="C:cytosol"/>
    <property type="evidence" value="ECO:0007669"/>
    <property type="project" value="TreeGrafter"/>
</dbReference>
<evidence type="ECO:0000256" key="5">
    <source>
        <dbReference type="ARBA" id="ARBA00022840"/>
    </source>
</evidence>
<keyword evidence="2 7" id="KW-0808">Transferase</keyword>
<dbReference type="GO" id="GO:0005524">
    <property type="term" value="F:ATP binding"/>
    <property type="evidence" value="ECO:0007669"/>
    <property type="project" value="UniProtKB-KW"/>
</dbReference>